<dbReference type="Gramene" id="OMO49940">
    <property type="protein sequence ID" value="OMO49940"/>
    <property type="gene ID" value="CCACVL1_30746"/>
</dbReference>
<dbReference type="Pfam" id="PF06454">
    <property type="entry name" value="THH1_TOM1-3_dom"/>
    <property type="match status" value="1"/>
</dbReference>
<sequence>MLSSQCSQISSGIGNLFLIFTCNLAEAAMSQLSVKPENIAMAELIQLRVPELFFMLRRFPIESRGHQKKLFELYINQCTVNHLFRWIGIFLLEGLDPAVFAPVVPNSAYKPVSELVDEIMGDHEMMHVYDMKVEFPMSSIFRYCTMRLIGFLGGYD</sequence>
<evidence type="ECO:0000259" key="1">
    <source>
        <dbReference type="Pfam" id="PF06454"/>
    </source>
</evidence>
<evidence type="ECO:0000313" key="3">
    <source>
        <dbReference type="Proteomes" id="UP000188268"/>
    </source>
</evidence>
<name>A0A1R3FW25_COCAP</name>
<dbReference type="InterPro" id="IPR009457">
    <property type="entry name" value="THH1/TOM1/TOM3_dom"/>
</dbReference>
<dbReference type="EMBL" id="AWWV01016332">
    <property type="protein sequence ID" value="OMO49940.1"/>
    <property type="molecule type" value="Genomic_DNA"/>
</dbReference>
<keyword evidence="3" id="KW-1185">Reference proteome</keyword>
<feature type="domain" description="THH1/TOM1/TOM3" evidence="1">
    <location>
        <begin position="51"/>
        <end position="87"/>
    </location>
</feature>
<dbReference type="OrthoDB" id="1749349at2759"/>
<evidence type="ECO:0000313" key="2">
    <source>
        <dbReference type="EMBL" id="OMO49940.1"/>
    </source>
</evidence>
<comment type="caution">
    <text evidence="2">The sequence shown here is derived from an EMBL/GenBank/DDBJ whole genome shotgun (WGS) entry which is preliminary data.</text>
</comment>
<gene>
    <name evidence="2" type="ORF">CCACVL1_30746</name>
</gene>
<reference evidence="2 3" key="1">
    <citation type="submission" date="2013-09" db="EMBL/GenBank/DDBJ databases">
        <title>Corchorus capsularis genome sequencing.</title>
        <authorList>
            <person name="Alam M."/>
            <person name="Haque M.S."/>
            <person name="Islam M.S."/>
            <person name="Emdad E.M."/>
            <person name="Islam M.M."/>
            <person name="Ahmed B."/>
            <person name="Halim A."/>
            <person name="Hossen Q.M.M."/>
            <person name="Hossain M.Z."/>
            <person name="Ahmed R."/>
            <person name="Khan M.M."/>
            <person name="Islam R."/>
            <person name="Rashid M.M."/>
            <person name="Khan S.A."/>
            <person name="Rahman M.S."/>
            <person name="Alam M."/>
        </authorList>
    </citation>
    <scope>NUCLEOTIDE SEQUENCE [LARGE SCALE GENOMIC DNA]</scope>
    <source>
        <strain evidence="3">cv. CVL-1</strain>
        <tissue evidence="2">Whole seedling</tissue>
    </source>
</reference>
<dbReference type="Proteomes" id="UP000188268">
    <property type="component" value="Unassembled WGS sequence"/>
</dbReference>
<organism evidence="2 3">
    <name type="scientific">Corchorus capsularis</name>
    <name type="common">Jute</name>
    <dbReference type="NCBI Taxonomy" id="210143"/>
    <lineage>
        <taxon>Eukaryota</taxon>
        <taxon>Viridiplantae</taxon>
        <taxon>Streptophyta</taxon>
        <taxon>Embryophyta</taxon>
        <taxon>Tracheophyta</taxon>
        <taxon>Spermatophyta</taxon>
        <taxon>Magnoliopsida</taxon>
        <taxon>eudicotyledons</taxon>
        <taxon>Gunneridae</taxon>
        <taxon>Pentapetalae</taxon>
        <taxon>rosids</taxon>
        <taxon>malvids</taxon>
        <taxon>Malvales</taxon>
        <taxon>Malvaceae</taxon>
        <taxon>Grewioideae</taxon>
        <taxon>Apeibeae</taxon>
        <taxon>Corchorus</taxon>
    </lineage>
</organism>
<accession>A0A1R3FW25</accession>
<proteinExistence type="predicted"/>
<dbReference type="AlphaFoldDB" id="A0A1R3FW25"/>
<protein>
    <recommendedName>
        <fullName evidence="1">THH1/TOM1/TOM3 domain-containing protein</fullName>
    </recommendedName>
</protein>